<evidence type="ECO:0000313" key="1">
    <source>
        <dbReference type="EMBL" id="OCT94161.1"/>
    </source>
</evidence>
<sequence length="114" mass="12773">MVLLLRSLHCTCDQTFLWIPELGLKLKDSATLKISFSGLSPRVVDAAQILLKRQFTVEGLHSAPTPWSEICPVSGPAVQIHVDIDWSHCFTSCYRSGRVELVYSFPREVSQSIL</sequence>
<dbReference type="AlphaFoldDB" id="A0A974DNV0"/>
<evidence type="ECO:0000313" key="2">
    <source>
        <dbReference type="Proteomes" id="UP000694892"/>
    </source>
</evidence>
<gene>
    <name evidence="1" type="ORF">XELAEV_18011827mg</name>
</gene>
<proteinExistence type="predicted"/>
<accession>A0A974DNV0</accession>
<organism evidence="1 2">
    <name type="scientific">Xenopus laevis</name>
    <name type="common">African clawed frog</name>
    <dbReference type="NCBI Taxonomy" id="8355"/>
    <lineage>
        <taxon>Eukaryota</taxon>
        <taxon>Metazoa</taxon>
        <taxon>Chordata</taxon>
        <taxon>Craniata</taxon>
        <taxon>Vertebrata</taxon>
        <taxon>Euteleostomi</taxon>
        <taxon>Amphibia</taxon>
        <taxon>Batrachia</taxon>
        <taxon>Anura</taxon>
        <taxon>Pipoidea</taxon>
        <taxon>Pipidae</taxon>
        <taxon>Xenopodinae</taxon>
        <taxon>Xenopus</taxon>
        <taxon>Xenopus</taxon>
    </lineage>
</organism>
<reference evidence="2" key="1">
    <citation type="journal article" date="2016" name="Nature">
        <title>Genome evolution in the allotetraploid frog Xenopus laevis.</title>
        <authorList>
            <person name="Session A.M."/>
            <person name="Uno Y."/>
            <person name="Kwon T."/>
            <person name="Chapman J.A."/>
            <person name="Toyoda A."/>
            <person name="Takahashi S."/>
            <person name="Fukui A."/>
            <person name="Hikosaka A."/>
            <person name="Suzuki A."/>
            <person name="Kondo M."/>
            <person name="van Heeringen S.J."/>
            <person name="Quigley I."/>
            <person name="Heinz S."/>
            <person name="Ogino H."/>
            <person name="Ochi H."/>
            <person name="Hellsten U."/>
            <person name="Lyons J.B."/>
            <person name="Simakov O."/>
            <person name="Putnam N."/>
            <person name="Stites J."/>
            <person name="Kuroki Y."/>
            <person name="Tanaka T."/>
            <person name="Michiue T."/>
            <person name="Watanabe M."/>
            <person name="Bogdanovic O."/>
            <person name="Lister R."/>
            <person name="Georgiou G."/>
            <person name="Paranjpe S.S."/>
            <person name="van Kruijsbergen I."/>
            <person name="Shu S."/>
            <person name="Carlson J."/>
            <person name="Kinoshita T."/>
            <person name="Ohta Y."/>
            <person name="Mawaribuchi S."/>
            <person name="Jenkins J."/>
            <person name="Grimwood J."/>
            <person name="Schmutz J."/>
            <person name="Mitros T."/>
            <person name="Mozaffari S.V."/>
            <person name="Suzuki Y."/>
            <person name="Haramoto Y."/>
            <person name="Yamamoto T.S."/>
            <person name="Takagi C."/>
            <person name="Heald R."/>
            <person name="Miller K."/>
            <person name="Haudenschild C."/>
            <person name="Kitzman J."/>
            <person name="Nakayama T."/>
            <person name="Izutsu Y."/>
            <person name="Robert J."/>
            <person name="Fortriede J."/>
            <person name="Burns K."/>
            <person name="Lotay V."/>
            <person name="Karimi K."/>
            <person name="Yasuoka Y."/>
            <person name="Dichmann D.S."/>
            <person name="Flajnik M.F."/>
            <person name="Houston D.W."/>
            <person name="Shendure J."/>
            <person name="DuPasquier L."/>
            <person name="Vize P.D."/>
            <person name="Zorn A.M."/>
            <person name="Ito M."/>
            <person name="Marcotte E.M."/>
            <person name="Wallingford J.B."/>
            <person name="Ito Y."/>
            <person name="Asashima M."/>
            <person name="Ueno N."/>
            <person name="Matsuda Y."/>
            <person name="Veenstra G.J."/>
            <person name="Fujiyama A."/>
            <person name="Harland R.M."/>
            <person name="Taira M."/>
            <person name="Rokhsar D.S."/>
        </authorList>
    </citation>
    <scope>NUCLEOTIDE SEQUENCE [LARGE SCALE GENOMIC DNA]</scope>
    <source>
        <strain evidence="2">J</strain>
    </source>
</reference>
<dbReference type="EMBL" id="CM004468">
    <property type="protein sequence ID" value="OCT94161.1"/>
    <property type="molecule type" value="Genomic_DNA"/>
</dbReference>
<name>A0A974DNV0_XENLA</name>
<protein>
    <submittedName>
        <fullName evidence="1">Uncharacterized protein</fullName>
    </submittedName>
</protein>
<dbReference type="Proteomes" id="UP000694892">
    <property type="component" value="Chromosome 2L"/>
</dbReference>